<feature type="compositionally biased region" description="Pro residues" evidence="9">
    <location>
        <begin position="370"/>
        <end position="380"/>
    </location>
</feature>
<keyword evidence="7" id="KW-0539">Nucleus</keyword>
<keyword evidence="5" id="KW-0805">Transcription regulation</keyword>
<comment type="similarity">
    <text evidence="8">Belongs to the velvet family. VeA subfamily.</text>
</comment>
<sequence length="567" mass="62227">MGATVVAAAAHGIPRQDTPEPEPSLVNRYTKGGRRLWYCLKVIQQPERARACGSGPKSSADRRPVDPPPVVELRIYEGQTWEQARDKDITFLYNANFFLYATLEHARVIAHGRVPTQTANTPPVLTGMPVSGMAYLDRPTEAGYFLFPDLSVRHEGRYRLTFNLYEETKEDKDKDPDVDSKAAVLQAIAMPTGGSFDFRMEAKSKDFIVYSAKKFPGLTESTQLSRVVAEQGCRVRIRRDVRMRRRDGKPGEFENNEDEFARRRRTATPDARPESYRARSLSGSVERTPYSSDSHSQRRPSIADYPPQFPAQNPPPNGHGGHLGFLGGNSNAQYPPVQPQNYPQPPSVPASPGYAPSQNQGPPYNGQPSYNPPPPPPPPQTSSGAERMGERTPSQQSYAPVPSTPISASPRREGPYHHEHRSSTGSVGGITLPPFSHLPSAPSYHPPPPPPQHAPSTPREPRSLPPLQIDALVAAAARLPMPSPTSMNGPRPGGYLNGLGTAGYGRSAPAQYAGTKRAHDQSFRQDYELPRFQDGARDTGASEDLEAPLIYKRADGQQVAFPHPSIY</sequence>
<name>A0AAN6NHZ4_9PEZI</name>
<feature type="compositionally biased region" description="Gly residues" evidence="9">
    <location>
        <begin position="318"/>
        <end position="327"/>
    </location>
</feature>
<evidence type="ECO:0000256" key="3">
    <source>
        <dbReference type="ARBA" id="ARBA00022490"/>
    </source>
</evidence>
<gene>
    <name evidence="11" type="ORF">QBC46DRAFT_247934</name>
</gene>
<feature type="compositionally biased region" description="Pro residues" evidence="9">
    <location>
        <begin position="444"/>
        <end position="453"/>
    </location>
</feature>
<dbReference type="FunFam" id="2.60.40.3960:FF:000001">
    <property type="entry name" value="Sexual development activator VeA"/>
    <property type="match status" value="1"/>
</dbReference>
<keyword evidence="4" id="KW-0749">Sporulation</keyword>
<dbReference type="PANTHER" id="PTHR33572">
    <property type="entry name" value="SPORE DEVELOPMENT REGULATOR VOSA"/>
    <property type="match status" value="1"/>
</dbReference>
<feature type="compositionally biased region" description="Gly residues" evidence="9">
    <location>
        <begin position="491"/>
        <end position="500"/>
    </location>
</feature>
<dbReference type="GO" id="GO:0005634">
    <property type="term" value="C:nucleus"/>
    <property type="evidence" value="ECO:0007669"/>
    <property type="project" value="UniProtKB-SubCell"/>
</dbReference>
<dbReference type="InterPro" id="IPR037525">
    <property type="entry name" value="Velvet_dom"/>
</dbReference>
<proteinExistence type="inferred from homology"/>
<dbReference type="InterPro" id="IPR038491">
    <property type="entry name" value="Velvet_dom_sf"/>
</dbReference>
<accession>A0AAN6NHZ4</accession>
<dbReference type="GO" id="GO:0030435">
    <property type="term" value="P:sporulation resulting in formation of a cellular spore"/>
    <property type="evidence" value="ECO:0007669"/>
    <property type="project" value="UniProtKB-KW"/>
</dbReference>
<keyword evidence="6" id="KW-0804">Transcription</keyword>
<evidence type="ECO:0000313" key="11">
    <source>
        <dbReference type="EMBL" id="KAK3946156.1"/>
    </source>
</evidence>
<dbReference type="InterPro" id="IPR021740">
    <property type="entry name" value="Velvet"/>
</dbReference>
<comment type="caution">
    <text evidence="11">The sequence shown here is derived from an EMBL/GenBank/DDBJ whole genome shotgun (WGS) entry which is preliminary data.</text>
</comment>
<dbReference type="GO" id="GO:0034250">
    <property type="term" value="P:positive regulation of amide metabolic process"/>
    <property type="evidence" value="ECO:0007669"/>
    <property type="project" value="UniProtKB-ARBA"/>
</dbReference>
<organism evidence="11 12">
    <name type="scientific">Diplogelasinospora grovesii</name>
    <dbReference type="NCBI Taxonomy" id="303347"/>
    <lineage>
        <taxon>Eukaryota</taxon>
        <taxon>Fungi</taxon>
        <taxon>Dikarya</taxon>
        <taxon>Ascomycota</taxon>
        <taxon>Pezizomycotina</taxon>
        <taxon>Sordariomycetes</taxon>
        <taxon>Sordariomycetidae</taxon>
        <taxon>Sordariales</taxon>
        <taxon>Diplogelasinosporaceae</taxon>
        <taxon>Diplogelasinospora</taxon>
    </lineage>
</organism>
<evidence type="ECO:0000256" key="4">
    <source>
        <dbReference type="ARBA" id="ARBA00022969"/>
    </source>
</evidence>
<evidence type="ECO:0000259" key="10">
    <source>
        <dbReference type="PROSITE" id="PS51821"/>
    </source>
</evidence>
<dbReference type="Proteomes" id="UP001303473">
    <property type="component" value="Unassembled WGS sequence"/>
</dbReference>
<feature type="compositionally biased region" description="Polar residues" evidence="9">
    <location>
        <begin position="281"/>
        <end position="294"/>
    </location>
</feature>
<evidence type="ECO:0000256" key="6">
    <source>
        <dbReference type="ARBA" id="ARBA00023163"/>
    </source>
</evidence>
<dbReference type="PRINTS" id="PR01217">
    <property type="entry name" value="PRICHEXTENSN"/>
</dbReference>
<dbReference type="AlphaFoldDB" id="A0AAN6NHZ4"/>
<feature type="domain" description="Velvet" evidence="10">
    <location>
        <begin position="33"/>
        <end position="238"/>
    </location>
</feature>
<evidence type="ECO:0000256" key="9">
    <source>
        <dbReference type="SAM" id="MobiDB-lite"/>
    </source>
</evidence>
<dbReference type="GO" id="GO:0043455">
    <property type="term" value="P:regulation of secondary metabolic process"/>
    <property type="evidence" value="ECO:0007669"/>
    <property type="project" value="UniProtKB-ARBA"/>
</dbReference>
<dbReference type="GO" id="GO:0005737">
    <property type="term" value="C:cytoplasm"/>
    <property type="evidence" value="ECO:0007669"/>
    <property type="project" value="UniProtKB-SubCell"/>
</dbReference>
<evidence type="ECO:0000256" key="2">
    <source>
        <dbReference type="ARBA" id="ARBA00004496"/>
    </source>
</evidence>
<dbReference type="EMBL" id="MU853752">
    <property type="protein sequence ID" value="KAK3946156.1"/>
    <property type="molecule type" value="Genomic_DNA"/>
</dbReference>
<comment type="subcellular location">
    <subcellularLocation>
        <location evidence="2">Cytoplasm</location>
    </subcellularLocation>
    <subcellularLocation>
        <location evidence="1">Nucleus</location>
    </subcellularLocation>
</comment>
<feature type="region of interest" description="Disordered" evidence="9">
    <location>
        <begin position="246"/>
        <end position="500"/>
    </location>
</feature>
<feature type="compositionally biased region" description="Pro residues" evidence="9">
    <location>
        <begin position="307"/>
        <end position="317"/>
    </location>
</feature>
<dbReference type="Gene3D" id="2.60.40.3960">
    <property type="entry name" value="Velvet domain"/>
    <property type="match status" value="1"/>
</dbReference>
<evidence type="ECO:0000256" key="8">
    <source>
        <dbReference type="ARBA" id="ARBA00038005"/>
    </source>
</evidence>
<evidence type="ECO:0000256" key="1">
    <source>
        <dbReference type="ARBA" id="ARBA00004123"/>
    </source>
</evidence>
<feature type="compositionally biased region" description="Pro residues" evidence="9">
    <location>
        <begin position="336"/>
        <end position="349"/>
    </location>
</feature>
<reference evidence="12" key="1">
    <citation type="journal article" date="2023" name="Mol. Phylogenet. Evol.">
        <title>Genome-scale phylogeny and comparative genomics of the fungal order Sordariales.</title>
        <authorList>
            <person name="Hensen N."/>
            <person name="Bonometti L."/>
            <person name="Westerberg I."/>
            <person name="Brannstrom I.O."/>
            <person name="Guillou S."/>
            <person name="Cros-Aarteil S."/>
            <person name="Calhoun S."/>
            <person name="Haridas S."/>
            <person name="Kuo A."/>
            <person name="Mondo S."/>
            <person name="Pangilinan J."/>
            <person name="Riley R."/>
            <person name="LaButti K."/>
            <person name="Andreopoulos B."/>
            <person name="Lipzen A."/>
            <person name="Chen C."/>
            <person name="Yan M."/>
            <person name="Daum C."/>
            <person name="Ng V."/>
            <person name="Clum A."/>
            <person name="Steindorff A."/>
            <person name="Ohm R.A."/>
            <person name="Martin F."/>
            <person name="Silar P."/>
            <person name="Natvig D.O."/>
            <person name="Lalanne C."/>
            <person name="Gautier V."/>
            <person name="Ament-Velasquez S.L."/>
            <person name="Kruys A."/>
            <person name="Hutchinson M.I."/>
            <person name="Powell A.J."/>
            <person name="Barry K."/>
            <person name="Miller A.N."/>
            <person name="Grigoriev I.V."/>
            <person name="Debuchy R."/>
            <person name="Gladieux P."/>
            <person name="Hiltunen Thoren M."/>
            <person name="Johannesson H."/>
        </authorList>
    </citation>
    <scope>NUCLEOTIDE SEQUENCE [LARGE SCALE GENOMIC DNA]</scope>
    <source>
        <strain evidence="12">CBS 340.73</strain>
    </source>
</reference>
<dbReference type="Pfam" id="PF11754">
    <property type="entry name" value="Velvet"/>
    <property type="match status" value="2"/>
</dbReference>
<feature type="region of interest" description="Disordered" evidence="9">
    <location>
        <begin position="1"/>
        <end position="24"/>
    </location>
</feature>
<evidence type="ECO:0000313" key="12">
    <source>
        <dbReference type="Proteomes" id="UP001303473"/>
    </source>
</evidence>
<protein>
    <submittedName>
        <fullName evidence="11">Velvet factor-domain-containing protein</fullName>
    </submittedName>
</protein>
<keyword evidence="12" id="KW-1185">Reference proteome</keyword>
<keyword evidence="3" id="KW-0963">Cytoplasm</keyword>
<dbReference type="PROSITE" id="PS51821">
    <property type="entry name" value="VELVET"/>
    <property type="match status" value="1"/>
</dbReference>
<dbReference type="GO" id="GO:0051176">
    <property type="term" value="P:positive regulation of sulfur metabolic process"/>
    <property type="evidence" value="ECO:0007669"/>
    <property type="project" value="UniProtKB-ARBA"/>
</dbReference>
<evidence type="ECO:0000256" key="5">
    <source>
        <dbReference type="ARBA" id="ARBA00023015"/>
    </source>
</evidence>
<dbReference type="PANTHER" id="PTHR33572:SF14">
    <property type="entry name" value="DEVELOPMENTAL AND SECONDARY METABOLISM REGULATOR VEA"/>
    <property type="match status" value="1"/>
</dbReference>
<evidence type="ECO:0000256" key="7">
    <source>
        <dbReference type="ARBA" id="ARBA00023242"/>
    </source>
</evidence>